<accession>A0ABN8Y6H2</accession>
<organism evidence="2 3">
    <name type="scientific">Rangifer tarandus platyrhynchus</name>
    <name type="common">Svalbard reindeer</name>
    <dbReference type="NCBI Taxonomy" id="3082113"/>
    <lineage>
        <taxon>Eukaryota</taxon>
        <taxon>Metazoa</taxon>
        <taxon>Chordata</taxon>
        <taxon>Craniata</taxon>
        <taxon>Vertebrata</taxon>
        <taxon>Euteleostomi</taxon>
        <taxon>Mammalia</taxon>
        <taxon>Eutheria</taxon>
        <taxon>Laurasiatheria</taxon>
        <taxon>Artiodactyla</taxon>
        <taxon>Ruminantia</taxon>
        <taxon>Pecora</taxon>
        <taxon>Cervidae</taxon>
        <taxon>Odocoileinae</taxon>
        <taxon>Rangifer</taxon>
    </lineage>
</organism>
<reference evidence="2" key="1">
    <citation type="submission" date="2023-04" db="EMBL/GenBank/DDBJ databases">
        <authorList>
            <consortium name="ELIXIR-Norway"/>
        </authorList>
    </citation>
    <scope>NUCLEOTIDE SEQUENCE [LARGE SCALE GENOMIC DNA]</scope>
</reference>
<evidence type="ECO:0000313" key="2">
    <source>
        <dbReference type="EMBL" id="CAI9157163.1"/>
    </source>
</evidence>
<feature type="compositionally biased region" description="Pro residues" evidence="1">
    <location>
        <begin position="166"/>
        <end position="177"/>
    </location>
</feature>
<keyword evidence="3" id="KW-1185">Reference proteome</keyword>
<gene>
    <name evidence="2" type="ORF">MRATA1EN1_LOCUS6125</name>
</gene>
<evidence type="ECO:0000256" key="1">
    <source>
        <dbReference type="SAM" id="MobiDB-lite"/>
    </source>
</evidence>
<feature type="compositionally biased region" description="Low complexity" evidence="1">
    <location>
        <begin position="32"/>
        <end position="50"/>
    </location>
</feature>
<feature type="region of interest" description="Disordered" evidence="1">
    <location>
        <begin position="230"/>
        <end position="260"/>
    </location>
</feature>
<feature type="region of interest" description="Disordered" evidence="1">
    <location>
        <begin position="125"/>
        <end position="177"/>
    </location>
</feature>
<evidence type="ECO:0000313" key="3">
    <source>
        <dbReference type="Proteomes" id="UP001176941"/>
    </source>
</evidence>
<proteinExistence type="predicted"/>
<name>A0ABN8Y6H2_RANTA</name>
<sequence>MGVWARAQGSTCTRQSRRAGPGSAAALPTCPGATSSGGSAASEGGSHWGSPSHVPTARPALGSTAVERGSGCFQSGCRARLQAPLPFCSGAGREAEALSAHPRPQLPAVGASSCWAPGTGPGPCPPTAPAQEAAPHRHACASGPGAPAYGPDGWPFWPQRDRLRQRPPPASEEAGPPPHALLQALLLGRALCQLSPLPFPALGRGPPGPPHTQVLGSAEHVQATGRLHRGLRSATPPGSVDSTGWMPPETAHQAHGRLPQ</sequence>
<protein>
    <submittedName>
        <fullName evidence="2">Uncharacterized protein</fullName>
    </submittedName>
</protein>
<feature type="region of interest" description="Disordered" evidence="1">
    <location>
        <begin position="1"/>
        <end position="59"/>
    </location>
</feature>
<dbReference type="Proteomes" id="UP001176941">
    <property type="component" value="Chromosome 15"/>
</dbReference>
<dbReference type="EMBL" id="OX459951">
    <property type="protein sequence ID" value="CAI9157163.1"/>
    <property type="molecule type" value="Genomic_DNA"/>
</dbReference>